<evidence type="ECO:0000313" key="1">
    <source>
        <dbReference type="EMBL" id="OBA24878.1"/>
    </source>
</evidence>
<dbReference type="AlphaFoldDB" id="A0A1B7T838"/>
<gene>
    <name evidence="1" type="ORF">HANVADRAFT_4306</name>
</gene>
<keyword evidence="2" id="KW-1185">Reference proteome</keyword>
<dbReference type="EMBL" id="LXPE01000364">
    <property type="protein sequence ID" value="OBA24878.1"/>
    <property type="molecule type" value="Genomic_DNA"/>
</dbReference>
<dbReference type="Proteomes" id="UP000092321">
    <property type="component" value="Unassembled WGS sequence"/>
</dbReference>
<reference evidence="2" key="1">
    <citation type="journal article" date="2016" name="Proc. Natl. Acad. Sci. U.S.A.">
        <title>Comparative genomics of biotechnologically important yeasts.</title>
        <authorList>
            <person name="Riley R."/>
            <person name="Haridas S."/>
            <person name="Wolfe K.H."/>
            <person name="Lopes M.R."/>
            <person name="Hittinger C.T."/>
            <person name="Goeker M."/>
            <person name="Salamov A.A."/>
            <person name="Wisecaver J.H."/>
            <person name="Long T.M."/>
            <person name="Calvey C.H."/>
            <person name="Aerts A.L."/>
            <person name="Barry K.W."/>
            <person name="Choi C."/>
            <person name="Clum A."/>
            <person name="Coughlan A.Y."/>
            <person name="Deshpande S."/>
            <person name="Douglass A.P."/>
            <person name="Hanson S.J."/>
            <person name="Klenk H.-P."/>
            <person name="LaButti K.M."/>
            <person name="Lapidus A."/>
            <person name="Lindquist E.A."/>
            <person name="Lipzen A.M."/>
            <person name="Meier-Kolthoff J.P."/>
            <person name="Ohm R.A."/>
            <person name="Otillar R.P."/>
            <person name="Pangilinan J.L."/>
            <person name="Peng Y."/>
            <person name="Rokas A."/>
            <person name="Rosa C.A."/>
            <person name="Scheuner C."/>
            <person name="Sibirny A.A."/>
            <person name="Slot J.C."/>
            <person name="Stielow J.B."/>
            <person name="Sun H."/>
            <person name="Kurtzman C.P."/>
            <person name="Blackwell M."/>
            <person name="Grigoriev I.V."/>
            <person name="Jeffries T.W."/>
        </authorList>
    </citation>
    <scope>NUCLEOTIDE SEQUENCE [LARGE SCALE GENOMIC DNA]</scope>
    <source>
        <strain evidence="2">NRRL Y-1626</strain>
    </source>
</reference>
<evidence type="ECO:0000313" key="2">
    <source>
        <dbReference type="Proteomes" id="UP000092321"/>
    </source>
</evidence>
<comment type="caution">
    <text evidence="1">The sequence shown here is derived from an EMBL/GenBank/DDBJ whole genome shotgun (WGS) entry which is preliminary data.</text>
</comment>
<protein>
    <submittedName>
        <fullName evidence="1">Uncharacterized protein</fullName>
    </submittedName>
</protein>
<name>A0A1B7T838_9ASCO</name>
<feature type="non-terminal residue" evidence="1">
    <location>
        <position position="1"/>
    </location>
</feature>
<accession>A0A1B7T838</accession>
<sequence>NTPDGMDMVDLNMLISPNSIMQASLNFLMPLESFNEDGSANGIINPKREDSNQSVWDLNEELIN</sequence>
<organism evidence="1 2">
    <name type="scientific">Hanseniaspora valbyensis NRRL Y-1626</name>
    <dbReference type="NCBI Taxonomy" id="766949"/>
    <lineage>
        <taxon>Eukaryota</taxon>
        <taxon>Fungi</taxon>
        <taxon>Dikarya</taxon>
        <taxon>Ascomycota</taxon>
        <taxon>Saccharomycotina</taxon>
        <taxon>Saccharomycetes</taxon>
        <taxon>Saccharomycodales</taxon>
        <taxon>Saccharomycodaceae</taxon>
        <taxon>Hanseniaspora</taxon>
    </lineage>
</organism>
<proteinExistence type="predicted"/>